<dbReference type="PROSITE" id="PS51898">
    <property type="entry name" value="TYR_RECOMBINASE"/>
    <property type="match status" value="1"/>
</dbReference>
<dbReference type="EMBL" id="VJMG01000004">
    <property type="protein sequence ID" value="TRL42729.1"/>
    <property type="molecule type" value="Genomic_DNA"/>
</dbReference>
<dbReference type="AlphaFoldDB" id="A0A549TI10"/>
<evidence type="ECO:0000259" key="2">
    <source>
        <dbReference type="PROSITE" id="PS51898"/>
    </source>
</evidence>
<dbReference type="Gene3D" id="1.10.443.10">
    <property type="entry name" value="Intergrase catalytic core"/>
    <property type="match status" value="1"/>
</dbReference>
<dbReference type="SUPFAM" id="SSF56349">
    <property type="entry name" value="DNA breaking-rejoining enzymes"/>
    <property type="match status" value="1"/>
</dbReference>
<name>A0A549TI10_9HYPH</name>
<keyword evidence="4" id="KW-1185">Reference proteome</keyword>
<dbReference type="GO" id="GO:0015074">
    <property type="term" value="P:DNA integration"/>
    <property type="evidence" value="ECO:0007669"/>
    <property type="project" value="InterPro"/>
</dbReference>
<dbReference type="InterPro" id="IPR013762">
    <property type="entry name" value="Integrase-like_cat_sf"/>
</dbReference>
<protein>
    <recommendedName>
        <fullName evidence="2">Tyr recombinase domain-containing protein</fullName>
    </recommendedName>
</protein>
<dbReference type="InterPro" id="IPR011010">
    <property type="entry name" value="DNA_brk_join_enz"/>
</dbReference>
<evidence type="ECO:0000313" key="3">
    <source>
        <dbReference type="EMBL" id="TRL42729.1"/>
    </source>
</evidence>
<evidence type="ECO:0000256" key="1">
    <source>
        <dbReference type="ARBA" id="ARBA00023172"/>
    </source>
</evidence>
<dbReference type="Proteomes" id="UP000316801">
    <property type="component" value="Unassembled WGS sequence"/>
</dbReference>
<evidence type="ECO:0000313" key="4">
    <source>
        <dbReference type="Proteomes" id="UP000316801"/>
    </source>
</evidence>
<dbReference type="InterPro" id="IPR002104">
    <property type="entry name" value="Integrase_catalytic"/>
</dbReference>
<dbReference type="GO" id="GO:0003677">
    <property type="term" value="F:DNA binding"/>
    <property type="evidence" value="ECO:0007669"/>
    <property type="project" value="InterPro"/>
</dbReference>
<feature type="domain" description="Tyr recombinase" evidence="2">
    <location>
        <begin position="1"/>
        <end position="152"/>
    </location>
</feature>
<proteinExistence type="predicted"/>
<organism evidence="3 4">
    <name type="scientific">Rhizobium straminoryzae</name>
    <dbReference type="NCBI Taxonomy" id="1387186"/>
    <lineage>
        <taxon>Bacteria</taxon>
        <taxon>Pseudomonadati</taxon>
        <taxon>Pseudomonadota</taxon>
        <taxon>Alphaproteobacteria</taxon>
        <taxon>Hyphomicrobiales</taxon>
        <taxon>Rhizobiaceae</taxon>
        <taxon>Rhizobium/Agrobacterium group</taxon>
        <taxon>Rhizobium</taxon>
    </lineage>
</organism>
<comment type="caution">
    <text evidence="3">The sequence shown here is derived from an EMBL/GenBank/DDBJ whole genome shotgun (WGS) entry which is preliminary data.</text>
</comment>
<keyword evidence="1" id="KW-0233">DNA recombination</keyword>
<sequence length="152" mass="16735">MAVMHPDDFLAMLEALDRGTLRGLRDRAMLSLVFAGGFTGGEVVGLDAGRDQTRDGRGWIEARDRGLQVTLLDRRGLRRVEIARTASDASCPVHAVESWLSFARIARGPLFRRVTGEGRKVGSERLGEREVARLLTRLTTVAGVRMLPRPPS</sequence>
<accession>A0A549TI10</accession>
<reference evidence="3 4" key="1">
    <citation type="submission" date="2019-07" db="EMBL/GenBank/DDBJ databases">
        <title>Ln-dependent methylotrophs.</title>
        <authorList>
            <person name="Tani A."/>
        </authorList>
    </citation>
    <scope>NUCLEOTIDE SEQUENCE [LARGE SCALE GENOMIC DNA]</scope>
    <source>
        <strain evidence="3 4">SM12</strain>
    </source>
</reference>
<dbReference type="GO" id="GO:0006310">
    <property type="term" value="P:DNA recombination"/>
    <property type="evidence" value="ECO:0007669"/>
    <property type="project" value="UniProtKB-KW"/>
</dbReference>
<gene>
    <name evidence="3" type="ORF">FNA46_01715</name>
</gene>
<dbReference type="RefSeq" id="WP_142880611.1">
    <property type="nucleotide sequence ID" value="NZ_VJMG01000004.1"/>
</dbReference>